<feature type="transmembrane region" description="Helical" evidence="1">
    <location>
        <begin position="84"/>
        <end position="103"/>
    </location>
</feature>
<evidence type="ECO:0000313" key="3">
    <source>
        <dbReference type="EMBL" id="NFV81774.1"/>
    </source>
</evidence>
<accession>A0A7C9V168</accession>
<name>A0A7C9V168_9PROT</name>
<feature type="domain" description="FecR protein" evidence="2">
    <location>
        <begin position="115"/>
        <end position="197"/>
    </location>
</feature>
<dbReference type="RefSeq" id="WP_163682151.1">
    <property type="nucleotide sequence ID" value="NZ_JAAIYP010000043.1"/>
</dbReference>
<dbReference type="PANTHER" id="PTHR30273">
    <property type="entry name" value="PERIPLASMIC SIGNAL SENSOR AND SIGMA FACTOR ACTIVATOR FECR-RELATED"/>
    <property type="match status" value="1"/>
</dbReference>
<proteinExistence type="predicted"/>
<evidence type="ECO:0000313" key="4">
    <source>
        <dbReference type="Proteomes" id="UP000480684"/>
    </source>
</evidence>
<comment type="caution">
    <text evidence="3">The sequence shown here is derived from an EMBL/GenBank/DDBJ whole genome shotgun (WGS) entry which is preliminary data.</text>
</comment>
<keyword evidence="1" id="KW-0812">Transmembrane</keyword>
<reference evidence="3 4" key="1">
    <citation type="submission" date="2020-02" db="EMBL/GenBank/DDBJ databases">
        <authorList>
            <person name="Dziuba M."/>
            <person name="Kuznetsov B."/>
            <person name="Mardanov A."/>
            <person name="Ravin N."/>
            <person name="Grouzdev D."/>
        </authorList>
    </citation>
    <scope>NUCLEOTIDE SEQUENCE [LARGE SCALE GENOMIC DNA]</scope>
    <source>
        <strain evidence="3 4">SpK</strain>
    </source>
</reference>
<dbReference type="PIRSF" id="PIRSF018266">
    <property type="entry name" value="FecR"/>
    <property type="match status" value="1"/>
</dbReference>
<protein>
    <recommendedName>
        <fullName evidence="2">FecR protein domain-containing protein</fullName>
    </recommendedName>
</protein>
<dbReference type="Gene3D" id="2.60.120.1440">
    <property type="match status" value="1"/>
</dbReference>
<dbReference type="Gene3D" id="3.55.50.30">
    <property type="match status" value="1"/>
</dbReference>
<dbReference type="EMBL" id="JAAIYP010000043">
    <property type="protein sequence ID" value="NFV81774.1"/>
    <property type="molecule type" value="Genomic_DNA"/>
</dbReference>
<dbReference type="InterPro" id="IPR012373">
    <property type="entry name" value="Ferrdict_sens_TM"/>
</dbReference>
<keyword evidence="1" id="KW-1133">Transmembrane helix</keyword>
<dbReference type="AlphaFoldDB" id="A0A7C9V168"/>
<dbReference type="Proteomes" id="UP000480684">
    <property type="component" value="Unassembled WGS sequence"/>
</dbReference>
<keyword evidence="1" id="KW-0472">Membrane</keyword>
<keyword evidence="4" id="KW-1185">Reference proteome</keyword>
<sequence length="323" mass="35099">MTHLAMSTQDSPPTADELRTEAVRRFVSATSGDAPERERDDLARWAAGDNRRQHEISCLERIDADAAALTAHYPLAAPVRSRRWHWAAAMGMAMAGACIILLLPPKVIDAAIRPQQVTLGDGSRIDLDAGTVVKIPRQPWAHSITLVKGDAVFDVVHDESRPFTVHTPITTITDVGTRFLVRSRPDSSTVAVFEGEVAVTPPQGPAQRLTAQQAVEIRASGATKTLAPMNERGETAWRQGRIVFKDTPLSEVAARLSRYSPRPVLMGTPTLAGLKVSGSFAIDNGDDALGALEQVLPIRARRLDDRIVLEPVGRTQPPTRTPR</sequence>
<evidence type="ECO:0000256" key="1">
    <source>
        <dbReference type="SAM" id="Phobius"/>
    </source>
</evidence>
<evidence type="ECO:0000259" key="2">
    <source>
        <dbReference type="Pfam" id="PF04773"/>
    </source>
</evidence>
<dbReference type="PANTHER" id="PTHR30273:SF2">
    <property type="entry name" value="PROTEIN FECR"/>
    <property type="match status" value="1"/>
</dbReference>
<dbReference type="InterPro" id="IPR006860">
    <property type="entry name" value="FecR"/>
</dbReference>
<dbReference type="GO" id="GO:0016989">
    <property type="term" value="F:sigma factor antagonist activity"/>
    <property type="evidence" value="ECO:0007669"/>
    <property type="project" value="TreeGrafter"/>
</dbReference>
<dbReference type="Pfam" id="PF04773">
    <property type="entry name" value="FecR"/>
    <property type="match status" value="1"/>
</dbReference>
<organism evidence="3 4">
    <name type="scientific">Magnetospirillum aberrantis SpK</name>
    <dbReference type="NCBI Taxonomy" id="908842"/>
    <lineage>
        <taxon>Bacteria</taxon>
        <taxon>Pseudomonadati</taxon>
        <taxon>Pseudomonadota</taxon>
        <taxon>Alphaproteobacteria</taxon>
        <taxon>Rhodospirillales</taxon>
        <taxon>Rhodospirillaceae</taxon>
        <taxon>Magnetospirillum</taxon>
    </lineage>
</organism>
<gene>
    <name evidence="3" type="ORF">G4223_16810</name>
</gene>